<sequence length="94" mass="9930">MGGIDPLHRRLRVRGGKGGGGPSGAAAALSLPTDHVDAVEGAERLIVASLELVFAAVSTVVLIASVFAMVPLYLPPSFGDNFREFRRAWRMEPG</sequence>
<evidence type="ECO:0000256" key="2">
    <source>
        <dbReference type="SAM" id="Phobius"/>
    </source>
</evidence>
<protein>
    <submittedName>
        <fullName evidence="3">Uncharacterized protein</fullName>
    </submittedName>
</protein>
<proteinExistence type="predicted"/>
<dbReference type="RefSeq" id="WP_307152859.1">
    <property type="nucleotide sequence ID" value="NZ_JAUSUK010000001.1"/>
</dbReference>
<evidence type="ECO:0000313" key="4">
    <source>
        <dbReference type="Proteomes" id="UP001230253"/>
    </source>
</evidence>
<accession>A0ABU0C251</accession>
<reference evidence="3 4" key="1">
    <citation type="submission" date="2023-07" db="EMBL/GenBank/DDBJ databases">
        <title>Genomic Encyclopedia of Type Strains, Phase IV (KMG-IV): sequencing the most valuable type-strain genomes for metagenomic binning, comparative biology and taxonomic classification.</title>
        <authorList>
            <person name="Goeker M."/>
        </authorList>
    </citation>
    <scope>NUCLEOTIDE SEQUENCE [LARGE SCALE GENOMIC DNA]</scope>
    <source>
        <strain evidence="3 4">DSM 11549</strain>
    </source>
</reference>
<name>A0ABU0C251_9BRAD</name>
<keyword evidence="2" id="KW-1133">Transmembrane helix</keyword>
<feature type="transmembrane region" description="Helical" evidence="2">
    <location>
        <begin position="52"/>
        <end position="74"/>
    </location>
</feature>
<keyword evidence="2" id="KW-0812">Transmembrane</keyword>
<organism evidence="3 4">
    <name type="scientific">Rhodopseudomonas julia</name>
    <dbReference type="NCBI Taxonomy" id="200617"/>
    <lineage>
        <taxon>Bacteria</taxon>
        <taxon>Pseudomonadati</taxon>
        <taxon>Pseudomonadota</taxon>
        <taxon>Alphaproteobacteria</taxon>
        <taxon>Hyphomicrobiales</taxon>
        <taxon>Nitrobacteraceae</taxon>
        <taxon>Rhodopseudomonas</taxon>
    </lineage>
</organism>
<dbReference type="Proteomes" id="UP001230253">
    <property type="component" value="Unassembled WGS sequence"/>
</dbReference>
<keyword evidence="4" id="KW-1185">Reference proteome</keyword>
<dbReference type="EMBL" id="JAUSUK010000001">
    <property type="protein sequence ID" value="MDQ0324586.1"/>
    <property type="molecule type" value="Genomic_DNA"/>
</dbReference>
<gene>
    <name evidence="3" type="ORF">J2R99_000435</name>
</gene>
<feature type="region of interest" description="Disordered" evidence="1">
    <location>
        <begin position="1"/>
        <end position="26"/>
    </location>
</feature>
<comment type="caution">
    <text evidence="3">The sequence shown here is derived from an EMBL/GenBank/DDBJ whole genome shotgun (WGS) entry which is preliminary data.</text>
</comment>
<evidence type="ECO:0000313" key="3">
    <source>
        <dbReference type="EMBL" id="MDQ0324586.1"/>
    </source>
</evidence>
<evidence type="ECO:0000256" key="1">
    <source>
        <dbReference type="SAM" id="MobiDB-lite"/>
    </source>
</evidence>
<keyword evidence="2" id="KW-0472">Membrane</keyword>